<proteinExistence type="predicted"/>
<organism evidence="1 2">
    <name type="scientific">Massariosphaeria phaeospora</name>
    <dbReference type="NCBI Taxonomy" id="100035"/>
    <lineage>
        <taxon>Eukaryota</taxon>
        <taxon>Fungi</taxon>
        <taxon>Dikarya</taxon>
        <taxon>Ascomycota</taxon>
        <taxon>Pezizomycotina</taxon>
        <taxon>Dothideomycetes</taxon>
        <taxon>Pleosporomycetidae</taxon>
        <taxon>Pleosporales</taxon>
        <taxon>Pleosporales incertae sedis</taxon>
        <taxon>Massariosphaeria</taxon>
    </lineage>
</organism>
<dbReference type="Proteomes" id="UP000481861">
    <property type="component" value="Unassembled WGS sequence"/>
</dbReference>
<evidence type="ECO:0000313" key="2">
    <source>
        <dbReference type="Proteomes" id="UP000481861"/>
    </source>
</evidence>
<dbReference type="EMBL" id="JAADJZ010000031">
    <property type="protein sequence ID" value="KAF2865753.1"/>
    <property type="molecule type" value="Genomic_DNA"/>
</dbReference>
<sequence length="54" mass="6028">MLLPCPSLYPPMECLRKSPFPPSGALFPPLRLRIAPRLTASRPAAVQLPRLPRH</sequence>
<evidence type="ECO:0000313" key="1">
    <source>
        <dbReference type="EMBL" id="KAF2865753.1"/>
    </source>
</evidence>
<reference evidence="1 2" key="1">
    <citation type="submission" date="2020-01" db="EMBL/GenBank/DDBJ databases">
        <authorList>
            <consortium name="DOE Joint Genome Institute"/>
            <person name="Haridas S."/>
            <person name="Albert R."/>
            <person name="Binder M."/>
            <person name="Bloem J."/>
            <person name="Labutti K."/>
            <person name="Salamov A."/>
            <person name="Andreopoulos B."/>
            <person name="Baker S.E."/>
            <person name="Barry K."/>
            <person name="Bills G."/>
            <person name="Bluhm B.H."/>
            <person name="Cannon C."/>
            <person name="Castanera R."/>
            <person name="Culley D.E."/>
            <person name="Daum C."/>
            <person name="Ezra D."/>
            <person name="Gonzalez J.B."/>
            <person name="Henrissat B."/>
            <person name="Kuo A."/>
            <person name="Liang C."/>
            <person name="Lipzen A."/>
            <person name="Lutzoni F."/>
            <person name="Magnuson J."/>
            <person name="Mondo S."/>
            <person name="Nolan M."/>
            <person name="Ohm R."/>
            <person name="Pangilinan J."/>
            <person name="Park H.-J.H."/>
            <person name="Ramirez L."/>
            <person name="Alfaro M."/>
            <person name="Sun H."/>
            <person name="Tritt A."/>
            <person name="Yoshinaga Y."/>
            <person name="Zwiers L.-H.L."/>
            <person name="Turgeon B.G."/>
            <person name="Goodwin S.B."/>
            <person name="Spatafora J.W."/>
            <person name="Crous P.W."/>
            <person name="Grigoriev I.V."/>
        </authorList>
    </citation>
    <scope>NUCLEOTIDE SEQUENCE [LARGE SCALE GENOMIC DNA]</scope>
    <source>
        <strain evidence="1 2">CBS 611.86</strain>
    </source>
</reference>
<name>A0A7C8I366_9PLEO</name>
<accession>A0A7C8I366</accession>
<comment type="caution">
    <text evidence="1">The sequence shown here is derived from an EMBL/GenBank/DDBJ whole genome shotgun (WGS) entry which is preliminary data.</text>
</comment>
<keyword evidence="2" id="KW-1185">Reference proteome</keyword>
<gene>
    <name evidence="1" type="ORF">BDV95DRAFT_247387</name>
</gene>
<protein>
    <submittedName>
        <fullName evidence="1">Uncharacterized protein</fullName>
    </submittedName>
</protein>
<dbReference type="AlphaFoldDB" id="A0A7C8I366"/>